<protein>
    <submittedName>
        <fullName evidence="1">Uncharacterized protein</fullName>
    </submittedName>
</protein>
<evidence type="ECO:0000313" key="2">
    <source>
        <dbReference type="Proteomes" id="UP001185092"/>
    </source>
</evidence>
<dbReference type="EMBL" id="JAVDQD010000006">
    <property type="protein sequence ID" value="MDR6241187.1"/>
    <property type="molecule type" value="Genomic_DNA"/>
</dbReference>
<sequence>MKNILITYLTLILSFSYSYSQDKWEVEIKDSTAYDIGFINYWRHVKPYSLKITNDSIVVNKEYHDPILIPTDLRLNQESYYELKSNDTLYQLTVKRVNYTNIEYLIKGKTKNEVFFSREGMAILESSFYLGSEGVYEKNEGEIYGMSDYNIELNGLGEIKLLIPVGTDEIIDYIERQGENKLYLSFNKIEK</sequence>
<name>A0AAE3XQC7_9BACT</name>
<gene>
    <name evidence="1" type="ORF">HNQ88_004263</name>
</gene>
<accession>A0AAE3XQC7</accession>
<dbReference type="RefSeq" id="WP_309941768.1">
    <property type="nucleotide sequence ID" value="NZ_AP025305.1"/>
</dbReference>
<evidence type="ECO:0000313" key="1">
    <source>
        <dbReference type="EMBL" id="MDR6241187.1"/>
    </source>
</evidence>
<proteinExistence type="predicted"/>
<keyword evidence="2" id="KW-1185">Reference proteome</keyword>
<dbReference type="Proteomes" id="UP001185092">
    <property type="component" value="Unassembled WGS sequence"/>
</dbReference>
<organism evidence="1 2">
    <name type="scientific">Aureibacter tunicatorum</name>
    <dbReference type="NCBI Taxonomy" id="866807"/>
    <lineage>
        <taxon>Bacteria</taxon>
        <taxon>Pseudomonadati</taxon>
        <taxon>Bacteroidota</taxon>
        <taxon>Cytophagia</taxon>
        <taxon>Cytophagales</taxon>
        <taxon>Persicobacteraceae</taxon>
        <taxon>Aureibacter</taxon>
    </lineage>
</organism>
<reference evidence="1" key="1">
    <citation type="submission" date="2023-07" db="EMBL/GenBank/DDBJ databases">
        <title>Genomic Encyclopedia of Type Strains, Phase IV (KMG-IV): sequencing the most valuable type-strain genomes for metagenomic binning, comparative biology and taxonomic classification.</title>
        <authorList>
            <person name="Goeker M."/>
        </authorList>
    </citation>
    <scope>NUCLEOTIDE SEQUENCE</scope>
    <source>
        <strain evidence="1">DSM 26174</strain>
    </source>
</reference>
<dbReference type="AlphaFoldDB" id="A0AAE3XQC7"/>
<comment type="caution">
    <text evidence="1">The sequence shown here is derived from an EMBL/GenBank/DDBJ whole genome shotgun (WGS) entry which is preliminary data.</text>
</comment>